<organism evidence="1 2">
    <name type="scientific">Hyphococcus luteus</name>
    <dbReference type="NCBI Taxonomy" id="2058213"/>
    <lineage>
        <taxon>Bacteria</taxon>
        <taxon>Pseudomonadati</taxon>
        <taxon>Pseudomonadota</taxon>
        <taxon>Alphaproteobacteria</taxon>
        <taxon>Parvularculales</taxon>
        <taxon>Parvularculaceae</taxon>
        <taxon>Hyphococcus</taxon>
    </lineage>
</organism>
<protein>
    <submittedName>
        <fullName evidence="1">DUF2274 domain-containing protein</fullName>
    </submittedName>
</protein>
<dbReference type="AlphaFoldDB" id="A0A2S7K9R5"/>
<dbReference type="Proteomes" id="UP000239504">
    <property type="component" value="Unassembled WGS sequence"/>
</dbReference>
<gene>
    <name evidence="1" type="ORF">CW354_04635</name>
</gene>
<dbReference type="RefSeq" id="WP_104828865.1">
    <property type="nucleotide sequence ID" value="NZ_PJCH01000003.1"/>
</dbReference>
<dbReference type="OrthoDB" id="9803810at2"/>
<proteinExistence type="predicted"/>
<dbReference type="Pfam" id="PF10038">
    <property type="entry name" value="DUF2274"/>
    <property type="match status" value="1"/>
</dbReference>
<evidence type="ECO:0000313" key="1">
    <source>
        <dbReference type="EMBL" id="PQA89228.1"/>
    </source>
</evidence>
<accession>A0A2S7K9R5</accession>
<keyword evidence="2" id="KW-1185">Reference proteome</keyword>
<evidence type="ECO:0000313" key="2">
    <source>
        <dbReference type="Proteomes" id="UP000239504"/>
    </source>
</evidence>
<reference evidence="1 2" key="1">
    <citation type="submission" date="2017-12" db="EMBL/GenBank/DDBJ databases">
        <authorList>
            <person name="Hurst M.R.H."/>
        </authorList>
    </citation>
    <scope>NUCLEOTIDE SEQUENCE [LARGE SCALE GENOMIC DNA]</scope>
    <source>
        <strain evidence="1 2">SY-3-19</strain>
    </source>
</reference>
<sequence>MSLKLGPLPDRNPVKLNLSLTPDVHDALCDYASLHAKAHGQEAPLPDLAALMIEEFLNCDSAFKRARKTLEKKTSSKE</sequence>
<name>A0A2S7K9R5_9PROT</name>
<dbReference type="EMBL" id="PJCH01000003">
    <property type="protein sequence ID" value="PQA89228.1"/>
    <property type="molecule type" value="Genomic_DNA"/>
</dbReference>
<comment type="caution">
    <text evidence="1">The sequence shown here is derived from an EMBL/GenBank/DDBJ whole genome shotgun (WGS) entry which is preliminary data.</text>
</comment>
<dbReference type="InterPro" id="IPR018733">
    <property type="entry name" value="DUF2274"/>
</dbReference>